<dbReference type="EMBL" id="FSRE01000002">
    <property type="protein sequence ID" value="SIN96068.1"/>
    <property type="molecule type" value="Genomic_DNA"/>
</dbReference>
<dbReference type="PANTHER" id="PTHR38766:SF1">
    <property type="entry name" value="FLAGELLAR PROTEIN FLIO"/>
    <property type="match status" value="1"/>
</dbReference>
<evidence type="ECO:0000313" key="9">
    <source>
        <dbReference type="Proteomes" id="UP000198461"/>
    </source>
</evidence>
<dbReference type="InterPro" id="IPR022781">
    <property type="entry name" value="Flagellar_biosynth_FliO"/>
</dbReference>
<keyword evidence="3 7" id="KW-1133">Transmembrane helix</keyword>
<feature type="transmembrane region" description="Helical" evidence="7">
    <location>
        <begin position="56"/>
        <end position="79"/>
    </location>
</feature>
<evidence type="ECO:0000256" key="7">
    <source>
        <dbReference type="RuleBase" id="RU362064"/>
    </source>
</evidence>
<dbReference type="STRING" id="364032.SAMN05443662_1126"/>
<dbReference type="NCBIfam" id="TIGR03500">
    <property type="entry name" value="FliO_TIGR"/>
    <property type="match status" value="1"/>
</dbReference>
<evidence type="ECO:0000256" key="4">
    <source>
        <dbReference type="ARBA" id="ARBA00023136"/>
    </source>
</evidence>
<comment type="similarity">
    <text evidence="6 7">Belongs to the FliO/MopB family.</text>
</comment>
<keyword evidence="8" id="KW-0969">Cilium</keyword>
<evidence type="ECO:0000256" key="1">
    <source>
        <dbReference type="ARBA" id="ARBA00022475"/>
    </source>
</evidence>
<reference evidence="8 9" key="1">
    <citation type="submission" date="2016-11" db="EMBL/GenBank/DDBJ databases">
        <authorList>
            <person name="Jaros S."/>
            <person name="Januszkiewicz K."/>
            <person name="Wedrychowicz H."/>
        </authorList>
    </citation>
    <scope>NUCLEOTIDE SEQUENCE [LARGE SCALE GENOMIC DNA]</scope>
    <source>
        <strain evidence="8 9">DSM 17737</strain>
    </source>
</reference>
<dbReference type="AlphaFoldDB" id="A0A1N6FLC7"/>
<comment type="subcellular location">
    <subcellularLocation>
        <location evidence="7">Cell membrane</location>
    </subcellularLocation>
    <subcellularLocation>
        <location evidence="7">Bacterial flagellum basal body</location>
    </subcellularLocation>
</comment>
<accession>A0A1N6FLC7</accession>
<keyword evidence="9" id="KW-1185">Reference proteome</keyword>
<keyword evidence="8" id="KW-0282">Flagellum</keyword>
<organism evidence="8 9">
    <name type="scientific">Sulfurivirga caldicuralii</name>
    <dbReference type="NCBI Taxonomy" id="364032"/>
    <lineage>
        <taxon>Bacteria</taxon>
        <taxon>Pseudomonadati</taxon>
        <taxon>Pseudomonadota</taxon>
        <taxon>Gammaproteobacteria</taxon>
        <taxon>Thiotrichales</taxon>
        <taxon>Piscirickettsiaceae</taxon>
        <taxon>Sulfurivirga</taxon>
    </lineage>
</organism>
<evidence type="ECO:0000313" key="8">
    <source>
        <dbReference type="EMBL" id="SIN96068.1"/>
    </source>
</evidence>
<dbReference type="GO" id="GO:0009425">
    <property type="term" value="C:bacterial-type flagellum basal body"/>
    <property type="evidence" value="ECO:0007669"/>
    <property type="project" value="UniProtKB-SubCell"/>
</dbReference>
<gene>
    <name evidence="8" type="ORF">SAMN05443662_1126</name>
</gene>
<keyword evidence="5 7" id="KW-0975">Bacterial flagellum</keyword>
<keyword evidence="4 7" id="KW-0472">Membrane</keyword>
<dbReference type="Pfam" id="PF04347">
    <property type="entry name" value="FliO"/>
    <property type="match status" value="1"/>
</dbReference>
<keyword evidence="1 7" id="KW-1003">Cell membrane</keyword>
<dbReference type="Proteomes" id="UP000198461">
    <property type="component" value="Unassembled WGS sequence"/>
</dbReference>
<evidence type="ECO:0000256" key="6">
    <source>
        <dbReference type="ARBA" id="ARBA00037937"/>
    </source>
</evidence>
<keyword evidence="2 7" id="KW-0812">Transmembrane</keyword>
<keyword evidence="8" id="KW-0966">Cell projection</keyword>
<dbReference type="PANTHER" id="PTHR38766">
    <property type="entry name" value="FLAGELLAR PROTEIN FLIO"/>
    <property type="match status" value="1"/>
</dbReference>
<name>A0A1N6FLC7_9GAMM</name>
<sequence>MNPRYLFCKEFFGSQKRLFKKVGDPLLGFGLMACVPALQAAESPARVGEHAFSASGYAGQVVLSLLFILALIFVAAWLLKRFAAIPGGNPNALRVISALSVGRQEKIVLLEVGKQQLLVGVTPSRISLLHTLAEPVEVADNGSNVPQGAFAKRLHDALHGQADRHDNGSKAD</sequence>
<protein>
    <recommendedName>
        <fullName evidence="7">Flagellar protein</fullName>
    </recommendedName>
</protein>
<evidence type="ECO:0000256" key="3">
    <source>
        <dbReference type="ARBA" id="ARBA00022989"/>
    </source>
</evidence>
<dbReference type="InterPro" id="IPR052205">
    <property type="entry name" value="FliO/MopB"/>
</dbReference>
<dbReference type="GO" id="GO:0005886">
    <property type="term" value="C:plasma membrane"/>
    <property type="evidence" value="ECO:0007669"/>
    <property type="project" value="UniProtKB-SubCell"/>
</dbReference>
<evidence type="ECO:0000256" key="5">
    <source>
        <dbReference type="ARBA" id="ARBA00023143"/>
    </source>
</evidence>
<proteinExistence type="inferred from homology"/>
<evidence type="ECO:0000256" key="2">
    <source>
        <dbReference type="ARBA" id="ARBA00022692"/>
    </source>
</evidence>
<dbReference type="GO" id="GO:0044781">
    <property type="term" value="P:bacterial-type flagellum organization"/>
    <property type="evidence" value="ECO:0007669"/>
    <property type="project" value="UniProtKB-UniRule"/>
</dbReference>